<dbReference type="EMBL" id="CARXXK010000004">
    <property type="protein sequence ID" value="CAI6367208.1"/>
    <property type="molecule type" value="Genomic_DNA"/>
</dbReference>
<feature type="compositionally biased region" description="Polar residues" evidence="1">
    <location>
        <begin position="1"/>
        <end position="14"/>
    </location>
</feature>
<feature type="region of interest" description="Disordered" evidence="1">
    <location>
        <begin position="1"/>
        <end position="23"/>
    </location>
</feature>
<protein>
    <recommendedName>
        <fullName evidence="5">Transposase</fullName>
    </recommendedName>
</protein>
<name>A0AAV0XF95_9HEMI</name>
<sequence>MSDTDAPSTSNAGSPHTPVKKNPCGKFIGSGQKQMIVNLYKRKIAEQPSITVNEVVKLLSRDTGIGQNTIQRTIAGYKNAKPLQSPNKKKIRLTFKEKVDDFERNAIVLYYLFFLPKSVLYSNATLPCNECDSARLFL</sequence>
<proteinExistence type="predicted"/>
<evidence type="ECO:0000313" key="3">
    <source>
        <dbReference type="EMBL" id="CAI6367208.1"/>
    </source>
</evidence>
<evidence type="ECO:0000313" key="2">
    <source>
        <dbReference type="EMBL" id="CAI6367050.1"/>
    </source>
</evidence>
<comment type="caution">
    <text evidence="2">The sequence shown here is derived from an EMBL/GenBank/DDBJ whole genome shotgun (WGS) entry which is preliminary data.</text>
</comment>
<accession>A0AAV0XF95</accession>
<dbReference type="AlphaFoldDB" id="A0AAV0XF95"/>
<evidence type="ECO:0008006" key="5">
    <source>
        <dbReference type="Google" id="ProtNLM"/>
    </source>
</evidence>
<evidence type="ECO:0000256" key="1">
    <source>
        <dbReference type="SAM" id="MobiDB-lite"/>
    </source>
</evidence>
<evidence type="ECO:0000313" key="4">
    <source>
        <dbReference type="Proteomes" id="UP001160148"/>
    </source>
</evidence>
<keyword evidence="4" id="KW-1185">Reference proteome</keyword>
<reference evidence="2 4" key="1">
    <citation type="submission" date="2023-01" db="EMBL/GenBank/DDBJ databases">
        <authorList>
            <person name="Whitehead M."/>
        </authorList>
    </citation>
    <scope>NUCLEOTIDE SEQUENCE [LARGE SCALE GENOMIC DNA]</scope>
</reference>
<organism evidence="2 4">
    <name type="scientific">Macrosiphum euphorbiae</name>
    <name type="common">potato aphid</name>
    <dbReference type="NCBI Taxonomy" id="13131"/>
    <lineage>
        <taxon>Eukaryota</taxon>
        <taxon>Metazoa</taxon>
        <taxon>Ecdysozoa</taxon>
        <taxon>Arthropoda</taxon>
        <taxon>Hexapoda</taxon>
        <taxon>Insecta</taxon>
        <taxon>Pterygota</taxon>
        <taxon>Neoptera</taxon>
        <taxon>Paraneoptera</taxon>
        <taxon>Hemiptera</taxon>
        <taxon>Sternorrhyncha</taxon>
        <taxon>Aphidomorpha</taxon>
        <taxon>Aphidoidea</taxon>
        <taxon>Aphididae</taxon>
        <taxon>Macrosiphini</taxon>
        <taxon>Macrosiphum</taxon>
    </lineage>
</organism>
<dbReference type="EMBL" id="CARXXK010000004">
    <property type="protein sequence ID" value="CAI6367050.1"/>
    <property type="molecule type" value="Genomic_DNA"/>
</dbReference>
<gene>
    <name evidence="2" type="ORF">MEUPH1_LOCUS21569</name>
    <name evidence="3" type="ORF">MEUPH1_LOCUS21706</name>
</gene>
<dbReference type="Proteomes" id="UP001160148">
    <property type="component" value="Unassembled WGS sequence"/>
</dbReference>